<name>A0ABT1FK93_9BACT</name>
<sequence>METQNNDKKVWAKPMVLSLNINKDTYTTLGNGVKETGKGGGENLVKDIPS</sequence>
<proteinExistence type="predicted"/>
<gene>
    <name evidence="1" type="ORF">NCI00_02105</name>
</gene>
<accession>A0ABT1FK93</accession>
<reference evidence="1 2" key="1">
    <citation type="submission" date="2022-06" db="EMBL/GenBank/DDBJ databases">
        <title>Runella sp. S5 genome sequencing.</title>
        <authorList>
            <person name="Park S."/>
        </authorList>
    </citation>
    <scope>NUCLEOTIDE SEQUENCE [LARGE SCALE GENOMIC DNA]</scope>
    <source>
        <strain evidence="1 2">S5</strain>
    </source>
</reference>
<evidence type="ECO:0000313" key="2">
    <source>
        <dbReference type="Proteomes" id="UP001204772"/>
    </source>
</evidence>
<dbReference type="EMBL" id="JAMZEL010000001">
    <property type="protein sequence ID" value="MCP1381193.1"/>
    <property type="molecule type" value="Genomic_DNA"/>
</dbReference>
<keyword evidence="2" id="KW-1185">Reference proteome</keyword>
<comment type="caution">
    <text evidence="1">The sequence shown here is derived from an EMBL/GenBank/DDBJ whole genome shotgun (WGS) entry which is preliminary data.</text>
</comment>
<dbReference type="Proteomes" id="UP001204772">
    <property type="component" value="Unassembled WGS sequence"/>
</dbReference>
<evidence type="ECO:0000313" key="1">
    <source>
        <dbReference type="EMBL" id="MCP1381193.1"/>
    </source>
</evidence>
<dbReference type="RefSeq" id="WP_253524498.1">
    <property type="nucleotide sequence ID" value="NZ_JAMZEL010000001.1"/>
</dbReference>
<protein>
    <submittedName>
        <fullName evidence="1">Uncharacterized protein</fullName>
    </submittedName>
</protein>
<organism evidence="1 2">
    <name type="scientific">Runella salmonicolor</name>
    <dbReference type="NCBI Taxonomy" id="2950278"/>
    <lineage>
        <taxon>Bacteria</taxon>
        <taxon>Pseudomonadati</taxon>
        <taxon>Bacteroidota</taxon>
        <taxon>Cytophagia</taxon>
        <taxon>Cytophagales</taxon>
        <taxon>Spirosomataceae</taxon>
        <taxon>Runella</taxon>
    </lineage>
</organism>